<dbReference type="Proteomes" id="UP000253970">
    <property type="component" value="Unassembled WGS sequence"/>
</dbReference>
<keyword evidence="1" id="KW-0175">Coiled coil</keyword>
<sequence length="166" mass="18323">MMQLLADILKESGKTLLLLLVALACIAIALLNDDMYSLATFAFMFVMLVHVLLSRVESGLKFGKYEWVSLGVGIVCVAGYAAAYVLPTVGWLPHPIPPDLEAWIPDEAKTASLMALVFSLVVLVDSSYQISKNEIRIDNAEREISQLNKRIDEISNSQRDGRAQPK</sequence>
<organism evidence="3 4">
    <name type="scientific">Eggerthella lenta</name>
    <name type="common">Eubacterium lentum</name>
    <dbReference type="NCBI Taxonomy" id="84112"/>
    <lineage>
        <taxon>Bacteria</taxon>
        <taxon>Bacillati</taxon>
        <taxon>Actinomycetota</taxon>
        <taxon>Coriobacteriia</taxon>
        <taxon>Eggerthellales</taxon>
        <taxon>Eggerthellaceae</taxon>
        <taxon>Eggerthella</taxon>
    </lineage>
</organism>
<gene>
    <name evidence="3" type="ORF">C1875_13850</name>
</gene>
<keyword evidence="2" id="KW-1133">Transmembrane helix</keyword>
<feature type="transmembrane region" description="Helical" evidence="2">
    <location>
        <begin position="65"/>
        <end position="90"/>
    </location>
</feature>
<feature type="transmembrane region" description="Helical" evidence="2">
    <location>
        <begin position="12"/>
        <end position="30"/>
    </location>
</feature>
<evidence type="ECO:0000256" key="1">
    <source>
        <dbReference type="SAM" id="Coils"/>
    </source>
</evidence>
<feature type="transmembrane region" description="Helical" evidence="2">
    <location>
        <begin position="36"/>
        <end position="53"/>
    </location>
</feature>
<name>A0A369M8A2_EGGLN</name>
<dbReference type="EMBL" id="PPTU01000033">
    <property type="protein sequence ID" value="RDB66706.1"/>
    <property type="molecule type" value="Genomic_DNA"/>
</dbReference>
<proteinExistence type="predicted"/>
<feature type="coiled-coil region" evidence="1">
    <location>
        <begin position="130"/>
        <end position="157"/>
    </location>
</feature>
<accession>A0A369M8A2</accession>
<evidence type="ECO:0000313" key="4">
    <source>
        <dbReference type="Proteomes" id="UP000253970"/>
    </source>
</evidence>
<dbReference type="RefSeq" id="WP_114534603.1">
    <property type="nucleotide sequence ID" value="NZ_JADNER010000002.1"/>
</dbReference>
<protein>
    <submittedName>
        <fullName evidence="3">Uncharacterized protein</fullName>
    </submittedName>
</protein>
<keyword evidence="2" id="KW-0812">Transmembrane</keyword>
<reference evidence="3 4" key="1">
    <citation type="journal article" date="2018" name="Elife">
        <title>Discovery and characterization of a prevalent human gut bacterial enzyme sufficient for the inactivation of a family of plant toxins.</title>
        <authorList>
            <person name="Koppel N."/>
            <person name="Bisanz J.E."/>
            <person name="Pandelia M.E."/>
            <person name="Turnbaugh P.J."/>
            <person name="Balskus E.P."/>
        </authorList>
    </citation>
    <scope>NUCLEOTIDE SEQUENCE [LARGE SCALE GENOMIC DNA]</scope>
    <source>
        <strain evidence="3 4">W1 BHI 6</strain>
    </source>
</reference>
<evidence type="ECO:0000256" key="2">
    <source>
        <dbReference type="SAM" id="Phobius"/>
    </source>
</evidence>
<keyword evidence="2" id="KW-0472">Membrane</keyword>
<dbReference type="AlphaFoldDB" id="A0A369M8A2"/>
<comment type="caution">
    <text evidence="3">The sequence shown here is derived from an EMBL/GenBank/DDBJ whole genome shotgun (WGS) entry which is preliminary data.</text>
</comment>
<evidence type="ECO:0000313" key="3">
    <source>
        <dbReference type="EMBL" id="RDB66706.1"/>
    </source>
</evidence>